<feature type="non-terminal residue" evidence="4">
    <location>
        <position position="1"/>
    </location>
</feature>
<accession>A0A0B4GDN2</accession>
<dbReference type="Pfam" id="PF26082">
    <property type="entry name" value="zf-C2H2_AcuF"/>
    <property type="match status" value="1"/>
</dbReference>
<dbReference type="InterPro" id="IPR013087">
    <property type="entry name" value="Znf_C2H2_type"/>
</dbReference>
<dbReference type="HOGENOM" id="CLU_395913_0_0_1"/>
<feature type="region of interest" description="Disordered" evidence="2">
    <location>
        <begin position="387"/>
        <end position="421"/>
    </location>
</feature>
<dbReference type="InterPro" id="IPR000845">
    <property type="entry name" value="Nucleoside_phosphorylase_d"/>
</dbReference>
<evidence type="ECO:0000313" key="5">
    <source>
        <dbReference type="Proteomes" id="UP000031186"/>
    </source>
</evidence>
<evidence type="ECO:0000256" key="2">
    <source>
        <dbReference type="SAM" id="MobiDB-lite"/>
    </source>
</evidence>
<evidence type="ECO:0000313" key="4">
    <source>
        <dbReference type="EMBL" id="KID66384.1"/>
    </source>
</evidence>
<evidence type="ECO:0000256" key="1">
    <source>
        <dbReference type="PROSITE-ProRule" id="PRU00042"/>
    </source>
</evidence>
<keyword evidence="1" id="KW-0863">Zinc-finger</keyword>
<evidence type="ECO:0000259" key="3">
    <source>
        <dbReference type="PROSITE" id="PS50157"/>
    </source>
</evidence>
<feature type="region of interest" description="Disordered" evidence="2">
    <location>
        <begin position="78"/>
        <end position="100"/>
    </location>
</feature>
<dbReference type="AlphaFoldDB" id="A0A0B4GDN2"/>
<sequence length="707" mass="79063">MDPTIRDKVLYCSELFEQVPAEESEIQDAYKRFQAWYTNYTAGRAGTPSLDECLRDAPDTRGTILGILNDLGEALGYGKDSKQSPDANNSSKQNEALDSLVDKESMQEVINELENMSIFIRMPASVDRYEKAKYVNVDHFIPIDESHIEELFPKADPVLRNKLLRGVLSRRRVLRYAQEHKEELAKEAPSPQDEEGDENRIFGCADDETASDIPNSSSDMSIRVPPMPPTGQRGKPFQCPCCFSMIVARNREEWKRHVFSDMLPYVCLHTDCKEPDRLFHSLSSWYFHERSFHQMWICIQGCSKQFDSGTDFEAHLRVAHKELKDIAQVEEHGAQLPDMETETSMWCPMCHDETQDPVQLMKHMGRHQVQLGLWPLLSMRCFDGEDGAEMSDEKDKVPDNPAPSQDAAGSDSPPPGSTETCLSLDRKDYTVAWICASPDGLATAEACLDAQHKPVPRIPRGGHLFSFGEINGHYIVIGCSDISKNPQTSVANLAAMIRENFPGVKLCLSVSIAGAVPAEGQNIRLGDVAAGAPGVLGLGMDEVLQPARPEYMAPMLLCRAAYELSANYEIDPALRHDMDSILSTKSPRWRGYYSRPDHNDGPAVHRGFIASGTTMLMSVDGRKALADREDVICFDMEAAKLMEVSELAEGFPVMLIRGICDLCDTHDNEQWQPYAAMSAAVYARALLRHISPHEMKQISKHPSYWDA</sequence>
<dbReference type="SUPFAM" id="SSF53167">
    <property type="entry name" value="Purine and uridine phosphorylases"/>
    <property type="match status" value="1"/>
</dbReference>
<dbReference type="Pfam" id="PF01048">
    <property type="entry name" value="PNP_UDP_1"/>
    <property type="match status" value="1"/>
</dbReference>
<dbReference type="GO" id="GO:0003824">
    <property type="term" value="F:catalytic activity"/>
    <property type="evidence" value="ECO:0007669"/>
    <property type="project" value="InterPro"/>
</dbReference>
<keyword evidence="5" id="KW-1185">Reference proteome</keyword>
<comment type="caution">
    <text evidence="4">The sequence shown here is derived from an EMBL/GenBank/DDBJ whole genome shotgun (WGS) entry which is preliminary data.</text>
</comment>
<dbReference type="InterPro" id="IPR058925">
    <property type="entry name" value="zf-C2H2_AcuF"/>
</dbReference>
<organism evidence="4 5">
    <name type="scientific">Metarhizium anisopliae (strain ARSEF 549)</name>
    <dbReference type="NCBI Taxonomy" id="3151832"/>
    <lineage>
        <taxon>Eukaryota</taxon>
        <taxon>Fungi</taxon>
        <taxon>Dikarya</taxon>
        <taxon>Ascomycota</taxon>
        <taxon>Pezizomycotina</taxon>
        <taxon>Sordariomycetes</taxon>
        <taxon>Hypocreomycetidae</taxon>
        <taxon>Hypocreales</taxon>
        <taxon>Clavicipitaceae</taxon>
        <taxon>Metarhizium</taxon>
    </lineage>
</organism>
<feature type="domain" description="C2H2-type" evidence="3">
    <location>
        <begin position="296"/>
        <end position="325"/>
    </location>
</feature>
<dbReference type="OrthoDB" id="6133115at2759"/>
<protein>
    <submittedName>
        <fullName evidence="4">Nucleoside phosphorylase</fullName>
    </submittedName>
</protein>
<proteinExistence type="predicted"/>
<name>A0A0B4GDN2_METAF</name>
<dbReference type="PANTHER" id="PTHR35391">
    <property type="entry name" value="C2H2-TYPE DOMAIN-CONTAINING PROTEIN-RELATED"/>
    <property type="match status" value="1"/>
</dbReference>
<dbReference type="Proteomes" id="UP000031186">
    <property type="component" value="Unassembled WGS sequence"/>
</dbReference>
<keyword evidence="1" id="KW-0862">Zinc</keyword>
<dbReference type="EMBL" id="AZNF01000005">
    <property type="protein sequence ID" value="KID66384.1"/>
    <property type="molecule type" value="Genomic_DNA"/>
</dbReference>
<feature type="compositionally biased region" description="Polar residues" evidence="2">
    <location>
        <begin position="84"/>
        <end position="96"/>
    </location>
</feature>
<dbReference type="PROSITE" id="PS50157">
    <property type="entry name" value="ZINC_FINGER_C2H2_2"/>
    <property type="match status" value="1"/>
</dbReference>
<dbReference type="GO" id="GO:0009116">
    <property type="term" value="P:nucleoside metabolic process"/>
    <property type="evidence" value="ECO:0007669"/>
    <property type="project" value="InterPro"/>
</dbReference>
<dbReference type="PANTHER" id="PTHR35391:SF7">
    <property type="entry name" value="C2H2-TYPE DOMAIN-CONTAINING PROTEIN"/>
    <property type="match status" value="1"/>
</dbReference>
<dbReference type="GO" id="GO:0008270">
    <property type="term" value="F:zinc ion binding"/>
    <property type="evidence" value="ECO:0007669"/>
    <property type="project" value="UniProtKB-KW"/>
</dbReference>
<dbReference type="PROSITE" id="PS00028">
    <property type="entry name" value="ZINC_FINGER_C2H2_1"/>
    <property type="match status" value="1"/>
</dbReference>
<keyword evidence="1" id="KW-0479">Metal-binding</keyword>
<dbReference type="VEuPathDB" id="FungiDB:MAN_04665"/>
<reference evidence="4 5" key="1">
    <citation type="journal article" date="2014" name="Proc. Natl. Acad. Sci. U.S.A.">
        <title>Trajectory and genomic determinants of fungal-pathogen speciation and host adaptation.</title>
        <authorList>
            <person name="Hu X."/>
            <person name="Xiao G."/>
            <person name="Zheng P."/>
            <person name="Shang Y."/>
            <person name="Su Y."/>
            <person name="Zhang X."/>
            <person name="Liu X."/>
            <person name="Zhan S."/>
            <person name="St Leger R.J."/>
            <person name="Wang C."/>
        </authorList>
    </citation>
    <scope>NUCLEOTIDE SEQUENCE [LARGE SCALE GENOMIC DNA]</scope>
    <source>
        <strain evidence="4 5">ARSEF 549</strain>
    </source>
</reference>
<dbReference type="Gene3D" id="3.40.50.1580">
    <property type="entry name" value="Nucleoside phosphorylase domain"/>
    <property type="match status" value="1"/>
</dbReference>
<dbReference type="SMART" id="SM00355">
    <property type="entry name" value="ZnF_C2H2"/>
    <property type="match status" value="3"/>
</dbReference>
<gene>
    <name evidence="4" type="ORF">MAN_04665</name>
</gene>
<dbReference type="InterPro" id="IPR035994">
    <property type="entry name" value="Nucleoside_phosphorylase_sf"/>
</dbReference>